<feature type="domain" description="Transposase Helix-turn-helix" evidence="5">
    <location>
        <begin position="12"/>
        <end position="63"/>
    </location>
</feature>
<dbReference type="InterPro" id="IPR027805">
    <property type="entry name" value="Transposase_HTH_dom"/>
</dbReference>
<feature type="region of interest" description="Disordered" evidence="3">
    <location>
        <begin position="167"/>
        <end position="188"/>
    </location>
</feature>
<sequence>MLIVLREGDRRCKLPAHQRALVALVYLRQHTTLAQISAGFRISVGTAHAYVRSVVTLLVKKAPGLTRALREVKARAGYVLVDGTLVECDRVGDARGDYSGKHRRHGVNVQVITDPDGTILWISGVLPGRTHDLTAARRHRIINTCRRLGVPALADLAYLGAGGTFATGQRRRPGKEPSPRQKASNKAHARLRYPVERGMARLKTWRIFRKARCSPTWLTTAVKAVLTLESYR</sequence>
<evidence type="ECO:0000256" key="1">
    <source>
        <dbReference type="ARBA" id="ARBA00001968"/>
    </source>
</evidence>
<accession>A0ABN3XQJ1</accession>
<dbReference type="InterPro" id="IPR027806">
    <property type="entry name" value="HARBI1_dom"/>
</dbReference>
<evidence type="ECO:0000313" key="7">
    <source>
        <dbReference type="Proteomes" id="UP001500403"/>
    </source>
</evidence>
<protein>
    <submittedName>
        <fullName evidence="6">Transposase family protein</fullName>
    </submittedName>
</protein>
<keyword evidence="2" id="KW-0479">Metal-binding</keyword>
<keyword evidence="7" id="KW-1185">Reference proteome</keyword>
<dbReference type="Pfam" id="PF13359">
    <property type="entry name" value="DDE_Tnp_4"/>
    <property type="match status" value="1"/>
</dbReference>
<name>A0ABN3XQJ1_9ACTN</name>
<comment type="caution">
    <text evidence="6">The sequence shown here is derived from an EMBL/GenBank/DDBJ whole genome shotgun (WGS) entry which is preliminary data.</text>
</comment>
<gene>
    <name evidence="6" type="ORF">GCM10010446_67260</name>
</gene>
<feature type="domain" description="DDE Tnp4" evidence="4">
    <location>
        <begin position="81"/>
        <end position="225"/>
    </location>
</feature>
<comment type="cofactor">
    <cofactor evidence="1">
        <name>a divalent metal cation</name>
        <dbReference type="ChEBI" id="CHEBI:60240"/>
    </cofactor>
</comment>
<evidence type="ECO:0000313" key="6">
    <source>
        <dbReference type="EMBL" id="GAA2973430.1"/>
    </source>
</evidence>
<evidence type="ECO:0000259" key="5">
    <source>
        <dbReference type="Pfam" id="PF13613"/>
    </source>
</evidence>
<reference evidence="6 7" key="1">
    <citation type="journal article" date="2019" name="Int. J. Syst. Evol. Microbiol.">
        <title>The Global Catalogue of Microorganisms (GCM) 10K type strain sequencing project: providing services to taxonomists for standard genome sequencing and annotation.</title>
        <authorList>
            <consortium name="The Broad Institute Genomics Platform"/>
            <consortium name="The Broad Institute Genome Sequencing Center for Infectious Disease"/>
            <person name="Wu L."/>
            <person name="Ma J."/>
        </authorList>
    </citation>
    <scope>NUCLEOTIDE SEQUENCE [LARGE SCALE GENOMIC DNA]</scope>
    <source>
        <strain evidence="6 7">JCM 9088</strain>
    </source>
</reference>
<proteinExistence type="predicted"/>
<dbReference type="Proteomes" id="UP001500403">
    <property type="component" value="Unassembled WGS sequence"/>
</dbReference>
<evidence type="ECO:0000256" key="2">
    <source>
        <dbReference type="ARBA" id="ARBA00022723"/>
    </source>
</evidence>
<organism evidence="6 7">
    <name type="scientific">Streptomyces enissocaesilis</name>
    <dbReference type="NCBI Taxonomy" id="332589"/>
    <lineage>
        <taxon>Bacteria</taxon>
        <taxon>Bacillati</taxon>
        <taxon>Actinomycetota</taxon>
        <taxon>Actinomycetes</taxon>
        <taxon>Kitasatosporales</taxon>
        <taxon>Streptomycetaceae</taxon>
        <taxon>Streptomyces</taxon>
        <taxon>Streptomyces rochei group</taxon>
    </lineage>
</organism>
<evidence type="ECO:0000256" key="3">
    <source>
        <dbReference type="SAM" id="MobiDB-lite"/>
    </source>
</evidence>
<dbReference type="EMBL" id="BAAAUD010000112">
    <property type="protein sequence ID" value="GAA2973430.1"/>
    <property type="molecule type" value="Genomic_DNA"/>
</dbReference>
<dbReference type="Pfam" id="PF13613">
    <property type="entry name" value="HTH_Tnp_4"/>
    <property type="match status" value="1"/>
</dbReference>
<evidence type="ECO:0000259" key="4">
    <source>
        <dbReference type="Pfam" id="PF13359"/>
    </source>
</evidence>